<dbReference type="RefSeq" id="XP_062680478.1">
    <property type="nucleotide sequence ID" value="XM_062828341.1"/>
</dbReference>
<evidence type="ECO:0000313" key="2">
    <source>
        <dbReference type="EMBL" id="KAK3342685.1"/>
    </source>
</evidence>
<reference evidence="2" key="2">
    <citation type="submission" date="2023-06" db="EMBL/GenBank/DDBJ databases">
        <authorList>
            <consortium name="Lawrence Berkeley National Laboratory"/>
            <person name="Haridas S."/>
            <person name="Hensen N."/>
            <person name="Bonometti L."/>
            <person name="Westerberg I."/>
            <person name="Brannstrom I.O."/>
            <person name="Guillou S."/>
            <person name="Cros-Aarteil S."/>
            <person name="Calhoun S."/>
            <person name="Kuo A."/>
            <person name="Mondo S."/>
            <person name="Pangilinan J."/>
            <person name="Riley R."/>
            <person name="Labutti K."/>
            <person name="Andreopoulos B."/>
            <person name="Lipzen A."/>
            <person name="Chen C."/>
            <person name="Yanf M."/>
            <person name="Daum C."/>
            <person name="Ng V."/>
            <person name="Clum A."/>
            <person name="Steindorff A."/>
            <person name="Ohm R."/>
            <person name="Martin F."/>
            <person name="Silar P."/>
            <person name="Natvig D."/>
            <person name="Lalanne C."/>
            <person name="Gautier V."/>
            <person name="Ament-Velasquez S.L."/>
            <person name="Kruys A."/>
            <person name="Hutchinson M.I."/>
            <person name="Powell A.J."/>
            <person name="Barry K."/>
            <person name="Miller A.N."/>
            <person name="Grigoriev I.V."/>
            <person name="Debuchy R."/>
            <person name="Gladieux P."/>
            <person name="Thoren M.H."/>
            <person name="Johannesson H."/>
        </authorList>
    </citation>
    <scope>NUCLEOTIDE SEQUENCE</scope>
    <source>
        <strain evidence="2">CBS 560.94</strain>
    </source>
</reference>
<feature type="compositionally biased region" description="Polar residues" evidence="1">
    <location>
        <begin position="96"/>
        <end position="110"/>
    </location>
</feature>
<dbReference type="AlphaFoldDB" id="A0AAE0MQD8"/>
<feature type="region of interest" description="Disordered" evidence="1">
    <location>
        <begin position="133"/>
        <end position="158"/>
    </location>
</feature>
<sequence>MAESSSETLRPKIPCTCFRASKCSLRCYARLPTLSNPPSSRISYSDRCRLKQHIRITFDNLHGFFLSTITPTSYFRNSGPPSLSIPSTSSTATTSADITNPPATQDLPSASSAITDQTLQTLHSILSRAHSRKQTLNSLTSSEDTSTEDTSTNTSTNKPKIPLSTFTALYTSLITDHELFLTDLAPYYREEWAEGEVKKLMAEFVGETGSTASSYVCDKR</sequence>
<feature type="compositionally biased region" description="Low complexity" evidence="1">
    <location>
        <begin position="78"/>
        <end position="95"/>
    </location>
</feature>
<gene>
    <name evidence="2" type="ORF">B0H65DRAFT_509730</name>
</gene>
<evidence type="ECO:0000313" key="3">
    <source>
        <dbReference type="Proteomes" id="UP001278500"/>
    </source>
</evidence>
<dbReference type="Proteomes" id="UP001278500">
    <property type="component" value="Unassembled WGS sequence"/>
</dbReference>
<reference evidence="2" key="1">
    <citation type="journal article" date="2023" name="Mol. Phylogenet. Evol.">
        <title>Genome-scale phylogeny and comparative genomics of the fungal order Sordariales.</title>
        <authorList>
            <person name="Hensen N."/>
            <person name="Bonometti L."/>
            <person name="Westerberg I."/>
            <person name="Brannstrom I.O."/>
            <person name="Guillou S."/>
            <person name="Cros-Aarteil S."/>
            <person name="Calhoun S."/>
            <person name="Haridas S."/>
            <person name="Kuo A."/>
            <person name="Mondo S."/>
            <person name="Pangilinan J."/>
            <person name="Riley R."/>
            <person name="LaButti K."/>
            <person name="Andreopoulos B."/>
            <person name="Lipzen A."/>
            <person name="Chen C."/>
            <person name="Yan M."/>
            <person name="Daum C."/>
            <person name="Ng V."/>
            <person name="Clum A."/>
            <person name="Steindorff A."/>
            <person name="Ohm R.A."/>
            <person name="Martin F."/>
            <person name="Silar P."/>
            <person name="Natvig D.O."/>
            <person name="Lalanne C."/>
            <person name="Gautier V."/>
            <person name="Ament-Velasquez S.L."/>
            <person name="Kruys A."/>
            <person name="Hutchinson M.I."/>
            <person name="Powell A.J."/>
            <person name="Barry K."/>
            <person name="Miller A.N."/>
            <person name="Grigoriev I.V."/>
            <person name="Debuchy R."/>
            <person name="Gladieux P."/>
            <person name="Hiltunen Thoren M."/>
            <person name="Johannesson H."/>
        </authorList>
    </citation>
    <scope>NUCLEOTIDE SEQUENCE</scope>
    <source>
        <strain evidence="2">CBS 560.94</strain>
    </source>
</reference>
<name>A0AAE0MQD8_9PEZI</name>
<feature type="region of interest" description="Disordered" evidence="1">
    <location>
        <begin position="77"/>
        <end position="110"/>
    </location>
</feature>
<dbReference type="GeneID" id="87865495"/>
<accession>A0AAE0MQD8</accession>
<evidence type="ECO:0000256" key="1">
    <source>
        <dbReference type="SAM" id="MobiDB-lite"/>
    </source>
</evidence>
<dbReference type="EMBL" id="JAUEPP010000005">
    <property type="protein sequence ID" value="KAK3342685.1"/>
    <property type="molecule type" value="Genomic_DNA"/>
</dbReference>
<feature type="compositionally biased region" description="Low complexity" evidence="1">
    <location>
        <begin position="135"/>
        <end position="156"/>
    </location>
</feature>
<comment type="caution">
    <text evidence="2">The sequence shown here is derived from an EMBL/GenBank/DDBJ whole genome shotgun (WGS) entry which is preliminary data.</text>
</comment>
<organism evidence="2 3">
    <name type="scientific">Neurospora tetraspora</name>
    <dbReference type="NCBI Taxonomy" id="94610"/>
    <lineage>
        <taxon>Eukaryota</taxon>
        <taxon>Fungi</taxon>
        <taxon>Dikarya</taxon>
        <taxon>Ascomycota</taxon>
        <taxon>Pezizomycotina</taxon>
        <taxon>Sordariomycetes</taxon>
        <taxon>Sordariomycetidae</taxon>
        <taxon>Sordariales</taxon>
        <taxon>Sordariaceae</taxon>
        <taxon>Neurospora</taxon>
    </lineage>
</organism>
<keyword evidence="3" id="KW-1185">Reference proteome</keyword>
<protein>
    <submittedName>
        <fullName evidence="2">Uncharacterized protein</fullName>
    </submittedName>
</protein>
<proteinExistence type="predicted"/>